<evidence type="ECO:0000256" key="13">
    <source>
        <dbReference type="HAMAP-Rule" id="MF_00041"/>
    </source>
</evidence>
<dbReference type="PANTHER" id="PTHR10890:SF3">
    <property type="entry name" value="CYSTEINE--TRNA LIGASE, CYTOPLASMIC"/>
    <property type="match status" value="1"/>
</dbReference>
<keyword evidence="4 13" id="KW-0963">Cytoplasm</keyword>
<dbReference type="InterPro" id="IPR024909">
    <property type="entry name" value="Cys-tRNA/MSH_ligase"/>
</dbReference>
<dbReference type="GO" id="GO:0004817">
    <property type="term" value="F:cysteine-tRNA ligase activity"/>
    <property type="evidence" value="ECO:0007669"/>
    <property type="project" value="UniProtKB-UniRule"/>
</dbReference>
<proteinExistence type="inferred from homology"/>
<dbReference type="GO" id="GO:0006423">
    <property type="term" value="P:cysteinyl-tRNA aminoacylation"/>
    <property type="evidence" value="ECO:0007669"/>
    <property type="project" value="UniProtKB-UniRule"/>
</dbReference>
<evidence type="ECO:0000256" key="9">
    <source>
        <dbReference type="ARBA" id="ARBA00022840"/>
    </source>
</evidence>
<keyword evidence="6 13" id="KW-0479">Metal-binding</keyword>
<dbReference type="Pfam" id="PF01406">
    <property type="entry name" value="tRNA-synt_1e"/>
    <property type="match status" value="1"/>
</dbReference>
<dbReference type="FunFam" id="3.40.50.620:FF:000009">
    <property type="entry name" value="Cysteine--tRNA ligase"/>
    <property type="match status" value="1"/>
</dbReference>
<dbReference type="PRINTS" id="PR00983">
    <property type="entry name" value="TRNASYNTHCYS"/>
</dbReference>
<keyword evidence="5 13" id="KW-0436">Ligase</keyword>
<dbReference type="Proteomes" id="UP001163687">
    <property type="component" value="Chromosome"/>
</dbReference>
<keyword evidence="9 13" id="KW-0067">ATP-binding</keyword>
<evidence type="ECO:0000256" key="3">
    <source>
        <dbReference type="ARBA" id="ARBA00011245"/>
    </source>
</evidence>
<dbReference type="InterPro" id="IPR032678">
    <property type="entry name" value="tRNA-synt_1_cat_dom"/>
</dbReference>
<evidence type="ECO:0000256" key="7">
    <source>
        <dbReference type="ARBA" id="ARBA00022741"/>
    </source>
</evidence>
<evidence type="ECO:0000256" key="2">
    <source>
        <dbReference type="ARBA" id="ARBA00005594"/>
    </source>
</evidence>
<dbReference type="InterPro" id="IPR056411">
    <property type="entry name" value="CysS_C"/>
</dbReference>
<evidence type="ECO:0000256" key="10">
    <source>
        <dbReference type="ARBA" id="ARBA00022917"/>
    </source>
</evidence>
<keyword evidence="16" id="KW-1185">Reference proteome</keyword>
<dbReference type="EMBL" id="AP025628">
    <property type="protein sequence ID" value="BDG62130.1"/>
    <property type="molecule type" value="Genomic_DNA"/>
</dbReference>
<dbReference type="RefSeq" id="WP_264842730.1">
    <property type="nucleotide sequence ID" value="NZ_AP025628.1"/>
</dbReference>
<dbReference type="HAMAP" id="MF_00041">
    <property type="entry name" value="Cys_tRNA_synth"/>
    <property type="match status" value="1"/>
</dbReference>
<dbReference type="SUPFAM" id="SSF52374">
    <property type="entry name" value="Nucleotidylyl transferase"/>
    <property type="match status" value="1"/>
</dbReference>
<comment type="subcellular location">
    <subcellularLocation>
        <location evidence="1 13">Cytoplasm</location>
    </subcellularLocation>
</comment>
<feature type="binding site" evidence="13">
    <location>
        <position position="239"/>
    </location>
    <ligand>
        <name>Zn(2+)</name>
        <dbReference type="ChEBI" id="CHEBI:29105"/>
    </ligand>
</feature>
<dbReference type="Pfam" id="PF09190">
    <property type="entry name" value="DALR_2"/>
    <property type="match status" value="1"/>
</dbReference>
<feature type="binding site" evidence="13">
    <location>
        <position position="210"/>
    </location>
    <ligand>
        <name>Zn(2+)</name>
        <dbReference type="ChEBI" id="CHEBI:29105"/>
    </ligand>
</feature>
<evidence type="ECO:0000256" key="1">
    <source>
        <dbReference type="ARBA" id="ARBA00004496"/>
    </source>
</evidence>
<dbReference type="KEGG" id="cmic:caldi_32200"/>
<evidence type="ECO:0000256" key="12">
    <source>
        <dbReference type="ARBA" id="ARBA00047398"/>
    </source>
</evidence>
<feature type="binding site" evidence="13">
    <location>
        <position position="270"/>
    </location>
    <ligand>
        <name>ATP</name>
        <dbReference type="ChEBI" id="CHEBI:30616"/>
    </ligand>
</feature>
<evidence type="ECO:0000256" key="4">
    <source>
        <dbReference type="ARBA" id="ARBA00022490"/>
    </source>
</evidence>
<dbReference type="EC" id="6.1.1.16" evidence="13"/>
<accession>A0AA35CMN4</accession>
<evidence type="ECO:0000256" key="11">
    <source>
        <dbReference type="ARBA" id="ARBA00023146"/>
    </source>
</evidence>
<dbReference type="GO" id="GO:0005829">
    <property type="term" value="C:cytosol"/>
    <property type="evidence" value="ECO:0007669"/>
    <property type="project" value="TreeGrafter"/>
</dbReference>
<evidence type="ECO:0000259" key="14">
    <source>
        <dbReference type="SMART" id="SM00840"/>
    </source>
</evidence>
<protein>
    <recommendedName>
        <fullName evidence="13">Cysteine--tRNA ligase</fullName>
        <ecNumber evidence="13">6.1.1.16</ecNumber>
    </recommendedName>
    <alternativeName>
        <fullName evidence="13">Cysteinyl-tRNA synthetase</fullName>
        <shortName evidence="13">CysRS</shortName>
    </alternativeName>
</protein>
<comment type="cofactor">
    <cofactor evidence="13">
        <name>Zn(2+)</name>
        <dbReference type="ChEBI" id="CHEBI:29105"/>
    </cofactor>
    <text evidence="13">Binds 1 zinc ion per subunit.</text>
</comment>
<dbReference type="Pfam" id="PF23493">
    <property type="entry name" value="CysS_C"/>
    <property type="match status" value="1"/>
</dbReference>
<feature type="short sequence motif" description="'KMSKS' region" evidence="13">
    <location>
        <begin position="267"/>
        <end position="271"/>
    </location>
</feature>
<evidence type="ECO:0000256" key="8">
    <source>
        <dbReference type="ARBA" id="ARBA00022833"/>
    </source>
</evidence>
<dbReference type="SMART" id="SM00840">
    <property type="entry name" value="DALR_2"/>
    <property type="match status" value="1"/>
</dbReference>
<comment type="subunit">
    <text evidence="3 13">Monomer.</text>
</comment>
<gene>
    <name evidence="13 15" type="primary">cysS</name>
    <name evidence="15" type="ORF">caldi_32200</name>
</gene>
<feature type="binding site" evidence="13">
    <location>
        <position position="29"/>
    </location>
    <ligand>
        <name>Zn(2+)</name>
        <dbReference type="ChEBI" id="CHEBI:29105"/>
    </ligand>
</feature>
<dbReference type="PANTHER" id="PTHR10890">
    <property type="entry name" value="CYSTEINYL-TRNA SYNTHETASE"/>
    <property type="match status" value="1"/>
</dbReference>
<feature type="short sequence motif" description="'HIGH' region" evidence="13">
    <location>
        <begin position="31"/>
        <end position="41"/>
    </location>
</feature>
<keyword evidence="7 13" id="KW-0547">Nucleotide-binding</keyword>
<evidence type="ECO:0000313" key="16">
    <source>
        <dbReference type="Proteomes" id="UP001163687"/>
    </source>
</evidence>
<dbReference type="NCBIfam" id="TIGR00435">
    <property type="entry name" value="cysS"/>
    <property type="match status" value="1"/>
</dbReference>
<dbReference type="InterPro" id="IPR015803">
    <property type="entry name" value="Cys-tRNA-ligase"/>
</dbReference>
<dbReference type="GO" id="GO:0005524">
    <property type="term" value="F:ATP binding"/>
    <property type="evidence" value="ECO:0007669"/>
    <property type="project" value="UniProtKB-UniRule"/>
</dbReference>
<evidence type="ECO:0000313" key="15">
    <source>
        <dbReference type="EMBL" id="BDG62130.1"/>
    </source>
</evidence>
<organism evidence="15 16">
    <name type="scientific">Caldinitratiruptor microaerophilus</name>
    <dbReference type="NCBI Taxonomy" id="671077"/>
    <lineage>
        <taxon>Bacteria</taxon>
        <taxon>Bacillati</taxon>
        <taxon>Bacillota</taxon>
        <taxon>Clostridia</taxon>
        <taxon>Eubacteriales</taxon>
        <taxon>Symbiobacteriaceae</taxon>
        <taxon>Caldinitratiruptor</taxon>
    </lineage>
</organism>
<sequence length="473" mass="54168">MPVRLLNDLTRQEEELVPQEPGRVTFYNCGPTVYNLFHIGNARTFLVFDALRRYLRYRGYTVTYVQNFTDVDDKIIRRAAELGVPERELADQMIQEYFRDADALGIERADFHPRVTDHIPEIVEHIAALVEKGYAYEIPGDGVYYRVTRKPDYGKLSHRSLDELQAGARVEVDPRKEHPMDFALWKAQKEGEIAWDSPWGKGRPGWHIECSVMARHYLGDTLDIHSGGEDLIFPHHENEIAQSEPVTGKPFARIWLHTAFLNIGGEKMSKSRGNFFWVRDVLRQYDGEAVRFFLLSAHYRNPLDWRDDLVEAARAGLERLYNAARALRHLAQAASREELTDAERTLLADLRRHRDRFVEALDADFNTAVAQAVLFDLARDTNTRVQPGASRALARGALDLLLELGGVLGLFGRFRQEAAEDGGLDAEIERLIALRQEARKARNFAEADRIRDELRARGILLEDTPAGVRWRRA</sequence>
<feature type="domain" description="Cysteinyl-tRNA synthetase class Ia DALR" evidence="14">
    <location>
        <begin position="356"/>
        <end position="419"/>
    </location>
</feature>
<feature type="binding site" evidence="13">
    <location>
        <position position="235"/>
    </location>
    <ligand>
        <name>Zn(2+)</name>
        <dbReference type="ChEBI" id="CHEBI:29105"/>
    </ligand>
</feature>
<dbReference type="Gene3D" id="1.20.120.1910">
    <property type="entry name" value="Cysteine-tRNA ligase, C-terminal anti-codon recognition domain"/>
    <property type="match status" value="1"/>
</dbReference>
<evidence type="ECO:0000256" key="6">
    <source>
        <dbReference type="ARBA" id="ARBA00022723"/>
    </source>
</evidence>
<dbReference type="InterPro" id="IPR015273">
    <property type="entry name" value="Cys-tRNA-synt_Ia_DALR"/>
</dbReference>
<reference evidence="15" key="1">
    <citation type="submission" date="2022-03" db="EMBL/GenBank/DDBJ databases">
        <title>Complete genome sequence of Caldinitratiruptor microaerophilus.</title>
        <authorList>
            <person name="Mukaiyama R."/>
            <person name="Nishiyama T."/>
            <person name="Ueda K."/>
        </authorList>
    </citation>
    <scope>NUCLEOTIDE SEQUENCE</scope>
    <source>
        <strain evidence="15">JCM 16183</strain>
    </source>
</reference>
<dbReference type="InterPro" id="IPR009080">
    <property type="entry name" value="tRNAsynth_Ia_anticodon-bd"/>
</dbReference>
<dbReference type="GO" id="GO:0008270">
    <property type="term" value="F:zinc ion binding"/>
    <property type="evidence" value="ECO:0007669"/>
    <property type="project" value="UniProtKB-UniRule"/>
</dbReference>
<keyword evidence="11 13" id="KW-0030">Aminoacyl-tRNA synthetase</keyword>
<dbReference type="CDD" id="cd00672">
    <property type="entry name" value="CysRS_core"/>
    <property type="match status" value="1"/>
</dbReference>
<comment type="catalytic activity">
    <reaction evidence="12 13">
        <text>tRNA(Cys) + L-cysteine + ATP = L-cysteinyl-tRNA(Cys) + AMP + diphosphate</text>
        <dbReference type="Rhea" id="RHEA:17773"/>
        <dbReference type="Rhea" id="RHEA-COMP:9661"/>
        <dbReference type="Rhea" id="RHEA-COMP:9679"/>
        <dbReference type="ChEBI" id="CHEBI:30616"/>
        <dbReference type="ChEBI" id="CHEBI:33019"/>
        <dbReference type="ChEBI" id="CHEBI:35235"/>
        <dbReference type="ChEBI" id="CHEBI:78442"/>
        <dbReference type="ChEBI" id="CHEBI:78517"/>
        <dbReference type="ChEBI" id="CHEBI:456215"/>
        <dbReference type="EC" id="6.1.1.16"/>
    </reaction>
</comment>
<name>A0AA35CMN4_9FIRM</name>
<comment type="similarity">
    <text evidence="2 13">Belongs to the class-I aminoacyl-tRNA synthetase family.</text>
</comment>
<dbReference type="SUPFAM" id="SSF47323">
    <property type="entry name" value="Anticodon-binding domain of a subclass of class I aminoacyl-tRNA synthetases"/>
    <property type="match status" value="1"/>
</dbReference>
<dbReference type="Gene3D" id="3.40.50.620">
    <property type="entry name" value="HUPs"/>
    <property type="match status" value="1"/>
</dbReference>
<dbReference type="AlphaFoldDB" id="A0AA35CMN4"/>
<keyword evidence="8 13" id="KW-0862">Zinc</keyword>
<keyword evidence="10 13" id="KW-0648">Protein biosynthesis</keyword>
<dbReference type="InterPro" id="IPR014729">
    <property type="entry name" value="Rossmann-like_a/b/a_fold"/>
</dbReference>
<evidence type="ECO:0000256" key="5">
    <source>
        <dbReference type="ARBA" id="ARBA00022598"/>
    </source>
</evidence>